<dbReference type="AlphaFoldDB" id="A0A9K3QAC5"/>
<comment type="caution">
    <text evidence="5">The sequence shown here is derived from an EMBL/GenBank/DDBJ whole genome shotgun (WGS) entry which is preliminary data.</text>
</comment>
<keyword evidence="6" id="KW-1185">Reference proteome</keyword>
<dbReference type="InterPro" id="IPR000340">
    <property type="entry name" value="Dual-sp_phosphatase_cat-dom"/>
</dbReference>
<evidence type="ECO:0000313" key="5">
    <source>
        <dbReference type="EMBL" id="KAG7374684.1"/>
    </source>
</evidence>
<feature type="compositionally biased region" description="Basic and acidic residues" evidence="2">
    <location>
        <begin position="13"/>
        <end position="27"/>
    </location>
</feature>
<evidence type="ECO:0000259" key="4">
    <source>
        <dbReference type="PROSITE" id="PS50056"/>
    </source>
</evidence>
<name>A0A9K3QAC5_9STRA</name>
<protein>
    <submittedName>
        <fullName evidence="5">Protein-tyrosine phosphatase</fullName>
    </submittedName>
</protein>
<dbReference type="GO" id="GO:0004721">
    <property type="term" value="F:phosphoprotein phosphatase activity"/>
    <property type="evidence" value="ECO:0007669"/>
    <property type="project" value="UniProtKB-KW"/>
</dbReference>
<reference evidence="5" key="2">
    <citation type="submission" date="2021-04" db="EMBL/GenBank/DDBJ databases">
        <authorList>
            <person name="Podell S."/>
        </authorList>
    </citation>
    <scope>NUCLEOTIDE SEQUENCE</scope>
    <source>
        <strain evidence="5">Hildebrandi</strain>
    </source>
</reference>
<sequence>MSFPDQSPPSHYGRGDPYGRFDGNKGNDDHDDNNTFFSSILPNLGVITLRATLGMTVVLYILNQQHLLPRPLSSVVSKALFWPTLPITASKRIGKWMTKIDDTVVMGGAPFGFLGYPQTLREKFGVKGVINLCEEYRGPLKQYKELGMEELYLPTTDHFEPSREDMLSALSFLKRHEAMGNKVYVHCRAGHGRSGAVVFAWMLLKDPNVDPQQLNVDFCKMRHVRKSLWKQPNVQALHRRFRETGGSFVNAQDTFFQKEKDDDQQTDPVADEVDKKEL</sequence>
<dbReference type="InterPro" id="IPR000387">
    <property type="entry name" value="Tyr_Pase_dom"/>
</dbReference>
<dbReference type="InterPro" id="IPR016130">
    <property type="entry name" value="Tyr_Pase_AS"/>
</dbReference>
<reference evidence="5" key="1">
    <citation type="journal article" date="2021" name="Sci. Rep.">
        <title>Diploid genomic architecture of Nitzschia inconspicua, an elite biomass production diatom.</title>
        <authorList>
            <person name="Oliver A."/>
            <person name="Podell S."/>
            <person name="Pinowska A."/>
            <person name="Traller J.C."/>
            <person name="Smith S.R."/>
            <person name="McClure R."/>
            <person name="Beliaev A."/>
            <person name="Bohutskyi P."/>
            <person name="Hill E.A."/>
            <person name="Rabines A."/>
            <person name="Zheng H."/>
            <person name="Allen L.Z."/>
            <person name="Kuo A."/>
            <person name="Grigoriev I.V."/>
            <person name="Allen A.E."/>
            <person name="Hazlebeck D."/>
            <person name="Allen E.E."/>
        </authorList>
    </citation>
    <scope>NUCLEOTIDE SEQUENCE</scope>
    <source>
        <strain evidence="5">Hildebrandi</strain>
    </source>
</reference>
<dbReference type="PANTHER" id="PTHR46274:SF6">
    <property type="entry name" value="TYR_PHOSPHATASE_2 DOMAIN-CONTAINING PROTEIN"/>
    <property type="match status" value="1"/>
</dbReference>
<organism evidence="5 6">
    <name type="scientific">Nitzschia inconspicua</name>
    <dbReference type="NCBI Taxonomy" id="303405"/>
    <lineage>
        <taxon>Eukaryota</taxon>
        <taxon>Sar</taxon>
        <taxon>Stramenopiles</taxon>
        <taxon>Ochrophyta</taxon>
        <taxon>Bacillariophyta</taxon>
        <taxon>Bacillariophyceae</taxon>
        <taxon>Bacillariophycidae</taxon>
        <taxon>Bacillariales</taxon>
        <taxon>Bacillariaceae</taxon>
        <taxon>Nitzschia</taxon>
    </lineage>
</organism>
<feature type="domain" description="Tyrosine specific protein phosphatases" evidence="4">
    <location>
        <begin position="164"/>
        <end position="210"/>
    </location>
</feature>
<dbReference type="Pfam" id="PF00782">
    <property type="entry name" value="DSPc"/>
    <property type="match status" value="1"/>
</dbReference>
<dbReference type="FunFam" id="3.90.190.10:FF:000157">
    <property type="entry name" value="Protein-tyrosine phosphatase"/>
    <property type="match status" value="1"/>
</dbReference>
<keyword evidence="1" id="KW-0378">Hydrolase</keyword>
<proteinExistence type="predicted"/>
<dbReference type="Proteomes" id="UP000693970">
    <property type="component" value="Unassembled WGS sequence"/>
</dbReference>
<dbReference type="PROSITE" id="PS00383">
    <property type="entry name" value="TYR_PHOSPHATASE_1"/>
    <property type="match status" value="1"/>
</dbReference>
<evidence type="ECO:0000259" key="3">
    <source>
        <dbReference type="PROSITE" id="PS50054"/>
    </source>
</evidence>
<dbReference type="OrthoDB" id="273181at2759"/>
<dbReference type="PANTHER" id="PTHR46274">
    <property type="entry name" value="PHOSPHATIDYLINOSITOL PHOSPHATASE"/>
    <property type="match status" value="1"/>
</dbReference>
<dbReference type="PROSITE" id="PS50054">
    <property type="entry name" value="TYR_PHOSPHATASE_DUAL"/>
    <property type="match status" value="1"/>
</dbReference>
<dbReference type="PROSITE" id="PS50056">
    <property type="entry name" value="TYR_PHOSPHATASE_2"/>
    <property type="match status" value="1"/>
</dbReference>
<accession>A0A9K3QAC5</accession>
<keyword evidence="1" id="KW-0904">Protein phosphatase</keyword>
<feature type="region of interest" description="Disordered" evidence="2">
    <location>
        <begin position="256"/>
        <end position="278"/>
    </location>
</feature>
<evidence type="ECO:0000256" key="2">
    <source>
        <dbReference type="SAM" id="MobiDB-lite"/>
    </source>
</evidence>
<evidence type="ECO:0000313" key="6">
    <source>
        <dbReference type="Proteomes" id="UP000693970"/>
    </source>
</evidence>
<evidence type="ECO:0000256" key="1">
    <source>
        <dbReference type="ARBA" id="ARBA00022912"/>
    </source>
</evidence>
<dbReference type="EMBL" id="JAGRRH010000001">
    <property type="protein sequence ID" value="KAG7374684.1"/>
    <property type="molecule type" value="Genomic_DNA"/>
</dbReference>
<dbReference type="InterPro" id="IPR020422">
    <property type="entry name" value="TYR_PHOSPHATASE_DUAL_dom"/>
</dbReference>
<feature type="region of interest" description="Disordered" evidence="2">
    <location>
        <begin position="1"/>
        <end position="27"/>
    </location>
</feature>
<feature type="domain" description="Tyrosine-protein phosphatase" evidence="3">
    <location>
        <begin position="96"/>
        <end position="250"/>
    </location>
</feature>
<gene>
    <name evidence="5" type="ORF">IV203_013779</name>
</gene>